<name>R0MCL7_NOSB1</name>
<proteinExistence type="predicted"/>
<keyword evidence="3" id="KW-1185">Reference proteome</keyword>
<feature type="region of interest" description="Disordered" evidence="1">
    <location>
        <begin position="1"/>
        <end position="80"/>
    </location>
</feature>
<reference evidence="2 3" key="1">
    <citation type="journal article" date="2013" name="BMC Genomics">
        <title>Comparative genomics of parasitic silkworm microsporidia reveal an association between genome expansion and host adaptation.</title>
        <authorList>
            <person name="Pan G."/>
            <person name="Xu J."/>
            <person name="Li T."/>
            <person name="Xia Q."/>
            <person name="Liu S.L."/>
            <person name="Zhang G."/>
            <person name="Li S."/>
            <person name="Li C."/>
            <person name="Liu H."/>
            <person name="Yang L."/>
            <person name="Liu T."/>
            <person name="Zhang X."/>
            <person name="Wu Z."/>
            <person name="Fan W."/>
            <person name="Dang X."/>
            <person name="Xiang H."/>
            <person name="Tao M."/>
            <person name="Li Y."/>
            <person name="Hu J."/>
            <person name="Li Z."/>
            <person name="Lin L."/>
            <person name="Luo J."/>
            <person name="Geng L."/>
            <person name="Wang L."/>
            <person name="Long M."/>
            <person name="Wan Y."/>
            <person name="He N."/>
            <person name="Zhang Z."/>
            <person name="Lu C."/>
            <person name="Keeling P.J."/>
            <person name="Wang J."/>
            <person name="Xiang Z."/>
            <person name="Zhou Z."/>
        </authorList>
    </citation>
    <scope>NUCLEOTIDE SEQUENCE [LARGE SCALE GENOMIC DNA]</scope>
    <source>
        <strain evidence="3">CQ1 / CVCC 102059</strain>
    </source>
</reference>
<protein>
    <submittedName>
        <fullName evidence="2">Uncharacterized protein</fullName>
    </submittedName>
</protein>
<evidence type="ECO:0000313" key="3">
    <source>
        <dbReference type="Proteomes" id="UP000016927"/>
    </source>
</evidence>
<organism evidence="2 3">
    <name type="scientific">Nosema bombycis (strain CQ1 / CVCC 102059)</name>
    <name type="common">Microsporidian parasite</name>
    <name type="synonym">Pebrine of silkworm</name>
    <dbReference type="NCBI Taxonomy" id="578461"/>
    <lineage>
        <taxon>Eukaryota</taxon>
        <taxon>Fungi</taxon>
        <taxon>Fungi incertae sedis</taxon>
        <taxon>Microsporidia</taxon>
        <taxon>Nosematidae</taxon>
        <taxon>Nosema</taxon>
    </lineage>
</organism>
<accession>R0MCL7</accession>
<dbReference type="HOGENOM" id="CLU_1256373_0_0_1"/>
<gene>
    <name evidence="2" type="ORF">NBO_841g0001</name>
</gene>
<evidence type="ECO:0000313" key="2">
    <source>
        <dbReference type="EMBL" id="EOB11785.1"/>
    </source>
</evidence>
<dbReference type="Proteomes" id="UP000016927">
    <property type="component" value="Unassembled WGS sequence"/>
</dbReference>
<dbReference type="VEuPathDB" id="MicrosporidiaDB:NBO_841g0001"/>
<dbReference type="AlphaFoldDB" id="R0MCL7"/>
<dbReference type="EMBL" id="KB909748">
    <property type="protein sequence ID" value="EOB11785.1"/>
    <property type="molecule type" value="Genomic_DNA"/>
</dbReference>
<sequence>MVCIKLSDNKGEDDSDDKKIISGEMSGKEKKNISEQKSKQEDLEKEKTSNKLPKEIVSKEILPQNNKTQENASQFKLPEDIVSQESAAQIKLPENIVAQDMISNDNSEQENQSRESSIQEITLLESMSQESSEQKKSSPVNPELDLKLKELERLDALNLQNALLNSLYTPQNSLREGIKLLREFSENINEEGSQYDTEDGFETALEDIGCSSVENSELLL</sequence>
<evidence type="ECO:0000256" key="1">
    <source>
        <dbReference type="SAM" id="MobiDB-lite"/>
    </source>
</evidence>
<feature type="compositionally biased region" description="Polar residues" evidence="1">
    <location>
        <begin position="63"/>
        <end position="74"/>
    </location>
</feature>
<feature type="compositionally biased region" description="Basic and acidic residues" evidence="1">
    <location>
        <begin position="7"/>
        <end position="58"/>
    </location>
</feature>